<gene>
    <name evidence="1" type="ORF">PISS_a0678</name>
</gene>
<keyword evidence="2" id="KW-1185">Reference proteome</keyword>
<reference evidence="1 2" key="1">
    <citation type="submission" date="2015-06" db="EMBL/GenBank/DDBJ databases">
        <authorList>
            <person name="Xie B.-B."/>
            <person name="Rong J.-C."/>
            <person name="Qin Q.-L."/>
            <person name="Zhang Y.-Z."/>
        </authorList>
    </citation>
    <scope>NUCLEOTIDE SEQUENCE [LARGE SCALE GENOMIC DNA]</scope>
    <source>
        <strain evidence="1 2">KMM 3549</strain>
    </source>
</reference>
<dbReference type="EMBL" id="CP011030">
    <property type="protein sequence ID" value="ATC89692.1"/>
    <property type="molecule type" value="Genomic_DNA"/>
</dbReference>
<proteinExistence type="predicted"/>
<accession>A0ABM6N0V6</accession>
<name>A0ABM6N0V6_9GAMM</name>
<sequence length="51" mass="6123">MLFLLYNLNSNYVPSLLLSSFFYPPPRLLKLTLRALVDYSMPFLNQQKQKW</sequence>
<evidence type="ECO:0000313" key="2">
    <source>
        <dbReference type="Proteomes" id="UP000217258"/>
    </source>
</evidence>
<protein>
    <submittedName>
        <fullName evidence="1">Uncharacterized protein</fullName>
    </submittedName>
</protein>
<organism evidence="1 2">
    <name type="scientific">Pseudoalteromonas issachenkonii</name>
    <dbReference type="NCBI Taxonomy" id="152297"/>
    <lineage>
        <taxon>Bacteria</taxon>
        <taxon>Pseudomonadati</taxon>
        <taxon>Pseudomonadota</taxon>
        <taxon>Gammaproteobacteria</taxon>
        <taxon>Alteromonadales</taxon>
        <taxon>Pseudoalteromonadaceae</taxon>
        <taxon>Pseudoalteromonas</taxon>
    </lineage>
</organism>
<dbReference type="Proteomes" id="UP000217258">
    <property type="component" value="Chromosome I"/>
</dbReference>
<evidence type="ECO:0000313" key="1">
    <source>
        <dbReference type="EMBL" id="ATC89692.1"/>
    </source>
</evidence>